<organism evidence="2">
    <name type="scientific">marine metagenome</name>
    <dbReference type="NCBI Taxonomy" id="408172"/>
    <lineage>
        <taxon>unclassified sequences</taxon>
        <taxon>metagenomes</taxon>
        <taxon>ecological metagenomes</taxon>
    </lineage>
</organism>
<evidence type="ECO:0000313" key="2">
    <source>
        <dbReference type="EMBL" id="SVE02873.1"/>
    </source>
</evidence>
<dbReference type="AlphaFoldDB" id="A0A383A5I9"/>
<name>A0A383A5I9_9ZZZZ</name>
<proteinExistence type="predicted"/>
<feature type="non-terminal residue" evidence="2">
    <location>
        <position position="68"/>
    </location>
</feature>
<gene>
    <name evidence="2" type="ORF">METZ01_LOCUS455727</name>
</gene>
<protein>
    <submittedName>
        <fullName evidence="2">Uncharacterized protein</fullName>
    </submittedName>
</protein>
<reference evidence="2" key="1">
    <citation type="submission" date="2018-05" db="EMBL/GenBank/DDBJ databases">
        <authorList>
            <person name="Lanie J.A."/>
            <person name="Ng W.-L."/>
            <person name="Kazmierczak K.M."/>
            <person name="Andrzejewski T.M."/>
            <person name="Davidsen T.M."/>
            <person name="Wayne K.J."/>
            <person name="Tettelin H."/>
            <person name="Glass J.I."/>
            <person name="Rusch D."/>
            <person name="Podicherti R."/>
            <person name="Tsui H.-C.T."/>
            <person name="Winkler M.E."/>
        </authorList>
    </citation>
    <scope>NUCLEOTIDE SEQUENCE</scope>
</reference>
<feature type="region of interest" description="Disordered" evidence="1">
    <location>
        <begin position="1"/>
        <end position="32"/>
    </location>
</feature>
<dbReference type="EMBL" id="UINC01189262">
    <property type="protein sequence ID" value="SVE02873.1"/>
    <property type="molecule type" value="Genomic_DNA"/>
</dbReference>
<evidence type="ECO:0000256" key="1">
    <source>
        <dbReference type="SAM" id="MobiDB-lite"/>
    </source>
</evidence>
<accession>A0A383A5I9</accession>
<sequence length="68" mass="7331">MFDQRDDKAFSSSEDQAAEQEQVGTADPGEVEDVVERLLDEVGTQTQPRPLLNLGELRGKVAIISGGS</sequence>